<proteinExistence type="predicted"/>
<dbReference type="SMART" id="SM00233">
    <property type="entry name" value="PH"/>
    <property type="match status" value="4"/>
</dbReference>
<dbReference type="PANTHER" id="PTHR15129:SF0">
    <property type="entry name" value="SH3 DOMAIN-CONTAINING PROTEIN"/>
    <property type="match status" value="1"/>
</dbReference>
<protein>
    <recommendedName>
        <fullName evidence="5">PH domain-containing protein</fullName>
    </recommendedName>
</protein>
<keyword evidence="7" id="KW-1185">Reference proteome</keyword>
<accession>A0A9X0CZV9</accession>
<dbReference type="GO" id="GO:0005886">
    <property type="term" value="C:plasma membrane"/>
    <property type="evidence" value="ECO:0007669"/>
    <property type="project" value="TreeGrafter"/>
</dbReference>
<dbReference type="Gene3D" id="2.30.29.30">
    <property type="entry name" value="Pleckstrin-homology domain (PH domain)/Phosphotyrosine-binding domain (PTB)"/>
    <property type="match status" value="4"/>
</dbReference>
<keyword evidence="2" id="KW-0963">Cytoplasm</keyword>
<feature type="domain" description="PH" evidence="5">
    <location>
        <begin position="19"/>
        <end position="117"/>
    </location>
</feature>
<dbReference type="CDD" id="cd00821">
    <property type="entry name" value="PH"/>
    <property type="match status" value="2"/>
</dbReference>
<feature type="domain" description="PH" evidence="5">
    <location>
        <begin position="219"/>
        <end position="313"/>
    </location>
</feature>
<evidence type="ECO:0000313" key="7">
    <source>
        <dbReference type="Proteomes" id="UP001163046"/>
    </source>
</evidence>
<feature type="region of interest" description="Disordered" evidence="4">
    <location>
        <begin position="130"/>
        <end position="149"/>
    </location>
</feature>
<reference evidence="6" key="1">
    <citation type="submission" date="2023-01" db="EMBL/GenBank/DDBJ databases">
        <title>Genome assembly of the deep-sea coral Lophelia pertusa.</title>
        <authorList>
            <person name="Herrera S."/>
            <person name="Cordes E."/>
        </authorList>
    </citation>
    <scope>NUCLEOTIDE SEQUENCE</scope>
    <source>
        <strain evidence="6">USNM1676648</strain>
        <tissue evidence="6">Polyp</tissue>
    </source>
</reference>
<feature type="region of interest" description="Disordered" evidence="4">
    <location>
        <begin position="478"/>
        <end position="511"/>
    </location>
</feature>
<comment type="caution">
    <text evidence="6">The sequence shown here is derived from an EMBL/GenBank/DDBJ whole genome shotgun (WGS) entry which is preliminary data.</text>
</comment>
<comment type="subcellular location">
    <subcellularLocation>
        <location evidence="1">Cytoplasm</location>
    </subcellularLocation>
</comment>
<dbReference type="AlphaFoldDB" id="A0A9X0CZV9"/>
<feature type="domain" description="PH" evidence="5">
    <location>
        <begin position="376"/>
        <end position="473"/>
    </location>
</feature>
<dbReference type="Pfam" id="PF00169">
    <property type="entry name" value="PH"/>
    <property type="match status" value="3"/>
</dbReference>
<feature type="compositionally biased region" description="Polar residues" evidence="4">
    <location>
        <begin position="703"/>
        <end position="719"/>
    </location>
</feature>
<feature type="region of interest" description="Disordered" evidence="4">
    <location>
        <begin position="879"/>
        <end position="914"/>
    </location>
</feature>
<organism evidence="6 7">
    <name type="scientific">Desmophyllum pertusum</name>
    <dbReference type="NCBI Taxonomy" id="174260"/>
    <lineage>
        <taxon>Eukaryota</taxon>
        <taxon>Metazoa</taxon>
        <taxon>Cnidaria</taxon>
        <taxon>Anthozoa</taxon>
        <taxon>Hexacorallia</taxon>
        <taxon>Scleractinia</taxon>
        <taxon>Caryophylliina</taxon>
        <taxon>Caryophylliidae</taxon>
        <taxon>Desmophyllum</taxon>
    </lineage>
</organism>
<dbReference type="EMBL" id="MU826356">
    <property type="protein sequence ID" value="KAJ7379634.1"/>
    <property type="molecule type" value="Genomic_DNA"/>
</dbReference>
<dbReference type="GO" id="GO:0005737">
    <property type="term" value="C:cytoplasm"/>
    <property type="evidence" value="ECO:0007669"/>
    <property type="project" value="UniProtKB-SubCell"/>
</dbReference>
<dbReference type="InterPro" id="IPR001849">
    <property type="entry name" value="PH_domain"/>
</dbReference>
<sequence length="914" mass="103297">MRRKNSQTFAHLMNLFDKEGRFCGYLTEVKYNKFGTTHLRRWCVVKNGMLILFNSESEDTPQSKLSLVDMWLTNKSDETRNKFGFTLEDKEGKETTLQTTVKEEFQKWMGVLELFTELRVERPQPEVPAAVDPLRKSDSTSAEEGEGLFERGTLSRAATKIKDEIYALAPGKVRTSLRMKLSQRVNVRDIFRKTHSSYDLELGAPAEGSTLPEADIDTLAVFGGLLTQVEPDASTNSRWCTIKEKELLIFSDRKASDPLRRIPLLMSAFSDLSENENNPNRFQIRHGNETIVFDAWDKFDHNRWLRMLASASETRNSSDDDDRPNCVGRLTSPTFTRKKILHRRTRSEALSQEEESPTSTPRHTKTKEGSTSSSTDRLMSGYLQEVRETKGARTMLRRWCVATSERFSVYDNQNSKKASFDWELSEMEVQDQSDMDAGSFGFCVLLGTEKLCFKVIDEDSARHWLSVLARYCHPVPANQPLFSPPPRSNSKEERKRSASDNDLKLKPSEKETNALEVLSEGRASGRKLLRRATEDSTFFRKFNRSRSELFKAPWRTSTEKLEVKMRERSGRSAANKAFKRFSCGSLFDSDGKYSSHLMELITSQLYSSQVRRWCVQKDDYLYIYENEAADTPIKVIPLFNAKVVDTSDIEACVYRFRIDYGEENAVFFRPLTRNDLEKWTTVISVKTAVLQDRSERQLRRSRALSSERTTDATGSSGSELASPAELKPSPFVSHDSASLNETFSICSSDSVFAASLSDPVASVEEETSTSGSAGLKPVDSNDEASNTTVNLTDEQPSNEKREDDAGLSPAERTVSEAETSDSSRKTVSRLSSIEDLSHIYENFLAFASAMAESGPEFQQQLYHVYENVTQALDTGVRGNAQREENVTQALDTGVQGNAQSEGQGRIDDSNWSRD</sequence>
<evidence type="ECO:0000256" key="4">
    <source>
        <dbReference type="SAM" id="MobiDB-lite"/>
    </source>
</evidence>
<gene>
    <name evidence="6" type="ORF">OS493_014030</name>
</gene>
<feature type="region of interest" description="Disordered" evidence="4">
    <location>
        <begin position="763"/>
        <end position="830"/>
    </location>
</feature>
<feature type="compositionally biased region" description="Basic and acidic residues" evidence="4">
    <location>
        <begin position="489"/>
        <end position="511"/>
    </location>
</feature>
<dbReference type="OrthoDB" id="5970758at2759"/>
<evidence type="ECO:0000256" key="2">
    <source>
        <dbReference type="ARBA" id="ARBA00022490"/>
    </source>
</evidence>
<dbReference type="InterPro" id="IPR037781">
    <property type="entry name" value="SKAP_fam"/>
</dbReference>
<name>A0A9X0CZV9_9CNID</name>
<feature type="compositionally biased region" description="Polar residues" evidence="4">
    <location>
        <begin position="886"/>
        <end position="902"/>
    </location>
</feature>
<feature type="domain" description="PH" evidence="5">
    <location>
        <begin position="590"/>
        <end position="688"/>
    </location>
</feature>
<keyword evidence="3" id="KW-0597">Phosphoprotein</keyword>
<dbReference type="SUPFAM" id="SSF50729">
    <property type="entry name" value="PH domain-like"/>
    <property type="match status" value="4"/>
</dbReference>
<dbReference type="PANTHER" id="PTHR15129">
    <property type="entry name" value="SRC-ASSOCIATED ADAPTOR PROTEIN"/>
    <property type="match status" value="1"/>
</dbReference>
<feature type="region of interest" description="Disordered" evidence="4">
    <location>
        <begin position="311"/>
        <end position="379"/>
    </location>
</feature>
<dbReference type="Proteomes" id="UP001163046">
    <property type="component" value="Unassembled WGS sequence"/>
</dbReference>
<evidence type="ECO:0000256" key="3">
    <source>
        <dbReference type="ARBA" id="ARBA00022553"/>
    </source>
</evidence>
<dbReference type="InterPro" id="IPR011993">
    <property type="entry name" value="PH-like_dom_sf"/>
</dbReference>
<feature type="region of interest" description="Disordered" evidence="4">
    <location>
        <begin position="698"/>
        <end position="733"/>
    </location>
</feature>
<evidence type="ECO:0000259" key="5">
    <source>
        <dbReference type="PROSITE" id="PS50003"/>
    </source>
</evidence>
<dbReference type="PROSITE" id="PS50003">
    <property type="entry name" value="PH_DOMAIN"/>
    <property type="match status" value="4"/>
</dbReference>
<feature type="compositionally biased region" description="Polar residues" evidence="4">
    <location>
        <begin position="783"/>
        <end position="795"/>
    </location>
</feature>
<evidence type="ECO:0000313" key="6">
    <source>
        <dbReference type="EMBL" id="KAJ7379634.1"/>
    </source>
</evidence>
<feature type="compositionally biased region" description="Basic and acidic residues" evidence="4">
    <location>
        <begin position="904"/>
        <end position="914"/>
    </location>
</feature>
<feature type="compositionally biased region" description="Basic residues" evidence="4">
    <location>
        <begin position="336"/>
        <end position="345"/>
    </location>
</feature>
<evidence type="ECO:0000256" key="1">
    <source>
        <dbReference type="ARBA" id="ARBA00004496"/>
    </source>
</evidence>